<dbReference type="InterPro" id="IPR033123">
    <property type="entry name" value="GH11_dom"/>
</dbReference>
<evidence type="ECO:0000256" key="13">
    <source>
        <dbReference type="SAM" id="SignalP"/>
    </source>
</evidence>
<evidence type="ECO:0000313" key="17">
    <source>
        <dbReference type="Proteomes" id="UP001500897"/>
    </source>
</evidence>
<evidence type="ECO:0000256" key="8">
    <source>
        <dbReference type="ARBA" id="ARBA00023295"/>
    </source>
</evidence>
<evidence type="ECO:0000256" key="2">
    <source>
        <dbReference type="ARBA" id="ARBA00004851"/>
    </source>
</evidence>
<dbReference type="InterPro" id="IPR013319">
    <property type="entry name" value="GH11/12"/>
</dbReference>
<feature type="chain" id="PRO_5046061627" description="Endo-1,4-beta-xylanase" evidence="13">
    <location>
        <begin position="39"/>
        <end position="366"/>
    </location>
</feature>
<evidence type="ECO:0000256" key="11">
    <source>
        <dbReference type="RuleBase" id="RU362015"/>
    </source>
</evidence>
<dbReference type="SUPFAM" id="SSF49899">
    <property type="entry name" value="Concanavalin A-like lectins/glucanases"/>
    <property type="match status" value="1"/>
</dbReference>
<dbReference type="PROSITE" id="PS51173">
    <property type="entry name" value="CBM2"/>
    <property type="match status" value="1"/>
</dbReference>
<comment type="caution">
    <text evidence="16">The sequence shown here is derived from an EMBL/GenBank/DDBJ whole genome shotgun (WGS) entry which is preliminary data.</text>
</comment>
<dbReference type="PANTHER" id="PTHR46828">
    <property type="entry name" value="ENDO-1,4-BETA-XYLANASE A-RELATED"/>
    <property type="match status" value="1"/>
</dbReference>
<dbReference type="PANTHER" id="PTHR46828:SF2">
    <property type="entry name" value="ENDO-1,4-BETA-XYLANASE A-RELATED"/>
    <property type="match status" value="1"/>
</dbReference>
<dbReference type="SMART" id="SM00637">
    <property type="entry name" value="CBD_II"/>
    <property type="match status" value="1"/>
</dbReference>
<feature type="active site" description="Proton donor" evidence="10">
    <location>
        <position position="217"/>
    </location>
</feature>
<dbReference type="Pfam" id="PF00553">
    <property type="entry name" value="CBM_2"/>
    <property type="match status" value="1"/>
</dbReference>
<keyword evidence="7 10" id="KW-0119">Carbohydrate metabolism</keyword>
<evidence type="ECO:0000256" key="9">
    <source>
        <dbReference type="ARBA" id="ARBA00023326"/>
    </source>
</evidence>
<dbReference type="InterPro" id="IPR012291">
    <property type="entry name" value="CBM2_carb-bd_dom_sf"/>
</dbReference>
<dbReference type="InterPro" id="IPR001137">
    <property type="entry name" value="Glyco_hydro_11"/>
</dbReference>
<evidence type="ECO:0000256" key="10">
    <source>
        <dbReference type="PROSITE-ProRule" id="PRU01097"/>
    </source>
</evidence>
<keyword evidence="9 10" id="KW-0624">Polysaccharide degradation</keyword>
<keyword evidence="17" id="KW-1185">Reference proteome</keyword>
<comment type="catalytic activity">
    <reaction evidence="1 10 11">
        <text>Endohydrolysis of (1-&gt;4)-beta-D-xylosidic linkages in xylans.</text>
        <dbReference type="EC" id="3.2.1.8"/>
    </reaction>
</comment>
<dbReference type="PRINTS" id="PR00911">
    <property type="entry name" value="GLHYDRLASE11"/>
</dbReference>
<sequence length="366" mass="37551">MKLIRPTGGSRLSRFVSKASVLAVAVAAVLTVSTSANADTTVSSNSTGTNNGYFYSFWSQNSGQASMTLGTGGQYSTTWNNVTNFVAGKGWNPGTTDAVTYSGTFNCNGNCYLSLYGWTTNPLIEYYIVDNYGNYNPSTGATKLGSVVSDGSTYDLYSTQRTDAPSIEGDHSNFTQFWAIRQSKRTGGTITVSNFFTAWAKAGLNLGTPNYEILATEGYGSSGSSNITVSHGTGTSPSPSPSGGTSPSPSPSASTSPSPSPSGGTGGGCTATFTNSSDWGAGYTGAVTVKNNGSTATNGWKVTMTYAGNQTVTNLWSGSYTQSGQVVTVNNAAYNGVVPAGGSTNFGFNANYSGSNAAPALTCTTS</sequence>
<dbReference type="InterPro" id="IPR008965">
    <property type="entry name" value="CBM2/CBM3_carb-bd_dom_sf"/>
</dbReference>
<name>A0ABP5I0I7_9ACTN</name>
<evidence type="ECO:0000256" key="12">
    <source>
        <dbReference type="SAM" id="MobiDB-lite"/>
    </source>
</evidence>
<evidence type="ECO:0000256" key="6">
    <source>
        <dbReference type="ARBA" id="ARBA00022801"/>
    </source>
</evidence>
<accession>A0ABP5I0I7</accession>
<evidence type="ECO:0000256" key="1">
    <source>
        <dbReference type="ARBA" id="ARBA00000681"/>
    </source>
</evidence>
<organism evidence="16 17">
    <name type="scientific">Kitasatospora saccharophila</name>
    <dbReference type="NCBI Taxonomy" id="407973"/>
    <lineage>
        <taxon>Bacteria</taxon>
        <taxon>Bacillati</taxon>
        <taxon>Actinomycetota</taxon>
        <taxon>Actinomycetes</taxon>
        <taxon>Kitasatosporales</taxon>
        <taxon>Streptomycetaceae</taxon>
        <taxon>Kitasatospora</taxon>
    </lineage>
</organism>
<feature type="domain" description="CBM2" evidence="14">
    <location>
        <begin position="262"/>
        <end position="366"/>
    </location>
</feature>
<evidence type="ECO:0000256" key="3">
    <source>
        <dbReference type="ARBA" id="ARBA00012590"/>
    </source>
</evidence>
<dbReference type="SUPFAM" id="SSF49384">
    <property type="entry name" value="Carbohydrate-binding domain"/>
    <property type="match status" value="1"/>
</dbReference>
<dbReference type="InterPro" id="IPR001919">
    <property type="entry name" value="CBD2"/>
</dbReference>
<dbReference type="InterPro" id="IPR013320">
    <property type="entry name" value="ConA-like_dom_sf"/>
</dbReference>
<dbReference type="Proteomes" id="UP001500897">
    <property type="component" value="Unassembled WGS sequence"/>
</dbReference>
<evidence type="ECO:0000256" key="4">
    <source>
        <dbReference type="ARBA" id="ARBA00022651"/>
    </source>
</evidence>
<feature type="signal peptide" evidence="13">
    <location>
        <begin position="1"/>
        <end position="38"/>
    </location>
</feature>
<feature type="active site" description="Nucleophile" evidence="10">
    <location>
        <position position="125"/>
    </location>
</feature>
<evidence type="ECO:0000259" key="14">
    <source>
        <dbReference type="PROSITE" id="PS51173"/>
    </source>
</evidence>
<feature type="region of interest" description="Disordered" evidence="12">
    <location>
        <begin position="225"/>
        <end position="271"/>
    </location>
</feature>
<comment type="pathway">
    <text evidence="2 10 11">Glycan degradation; xylan degradation.</text>
</comment>
<comment type="similarity">
    <text evidence="10 11">Belongs to the glycosyl hydrolase 11 (cellulase G) family.</text>
</comment>
<dbReference type="EMBL" id="BAAANS010000007">
    <property type="protein sequence ID" value="GAA2091092.1"/>
    <property type="molecule type" value="Genomic_DNA"/>
</dbReference>
<keyword evidence="8 10" id="KW-0326">Glycosidase</keyword>
<reference evidence="17" key="1">
    <citation type="journal article" date="2019" name="Int. J. Syst. Evol. Microbiol.">
        <title>The Global Catalogue of Microorganisms (GCM) 10K type strain sequencing project: providing services to taxonomists for standard genome sequencing and annotation.</title>
        <authorList>
            <consortium name="The Broad Institute Genomics Platform"/>
            <consortium name="The Broad Institute Genome Sequencing Center for Infectious Disease"/>
            <person name="Wu L."/>
            <person name="Ma J."/>
        </authorList>
    </citation>
    <scope>NUCLEOTIDE SEQUENCE [LARGE SCALE GENOMIC DNA]</scope>
    <source>
        <strain evidence="17">JCM 14559</strain>
    </source>
</reference>
<feature type="compositionally biased region" description="Low complexity" evidence="12">
    <location>
        <begin position="232"/>
        <end position="257"/>
    </location>
</feature>
<protein>
    <recommendedName>
        <fullName evidence="3 10">Endo-1,4-beta-xylanase</fullName>
        <ecNumber evidence="3 10">3.2.1.8</ecNumber>
    </recommendedName>
</protein>
<keyword evidence="6 10" id="KW-0378">Hydrolase</keyword>
<dbReference type="PROSITE" id="PS00777">
    <property type="entry name" value="GH11_2"/>
    <property type="match status" value="1"/>
</dbReference>
<gene>
    <name evidence="16" type="ORF">GCM10009759_15410</name>
</gene>
<keyword evidence="5 13" id="KW-0732">Signal</keyword>
<feature type="domain" description="GH11" evidence="15">
    <location>
        <begin position="41"/>
        <end position="230"/>
    </location>
</feature>
<dbReference type="PROSITE" id="PS51761">
    <property type="entry name" value="GH11_3"/>
    <property type="match status" value="1"/>
</dbReference>
<keyword evidence="4 10" id="KW-0858">Xylan degradation</keyword>
<dbReference type="EC" id="3.2.1.8" evidence="3 10"/>
<evidence type="ECO:0000259" key="15">
    <source>
        <dbReference type="PROSITE" id="PS51761"/>
    </source>
</evidence>
<evidence type="ECO:0000256" key="5">
    <source>
        <dbReference type="ARBA" id="ARBA00022729"/>
    </source>
</evidence>
<dbReference type="PROSITE" id="PS00776">
    <property type="entry name" value="GH11_1"/>
    <property type="match status" value="1"/>
</dbReference>
<dbReference type="RefSeq" id="WP_344551107.1">
    <property type="nucleotide sequence ID" value="NZ_BAAANS010000007.1"/>
</dbReference>
<dbReference type="Gene3D" id="2.60.40.290">
    <property type="match status" value="1"/>
</dbReference>
<dbReference type="Gene3D" id="2.60.120.180">
    <property type="match status" value="1"/>
</dbReference>
<dbReference type="InterPro" id="IPR033119">
    <property type="entry name" value="GH11_AS_2"/>
</dbReference>
<evidence type="ECO:0000256" key="7">
    <source>
        <dbReference type="ARBA" id="ARBA00023277"/>
    </source>
</evidence>
<dbReference type="Pfam" id="PF00457">
    <property type="entry name" value="Glyco_hydro_11"/>
    <property type="match status" value="1"/>
</dbReference>
<proteinExistence type="inferred from homology"/>
<dbReference type="InterPro" id="IPR018208">
    <property type="entry name" value="GH11_AS_1"/>
</dbReference>
<evidence type="ECO:0000313" key="16">
    <source>
        <dbReference type="EMBL" id="GAA2091092.1"/>
    </source>
</evidence>